<dbReference type="AlphaFoldDB" id="X1K9F5"/>
<name>X1K9F5_9ZZZZ</name>
<evidence type="ECO:0000313" key="1">
    <source>
        <dbReference type="EMBL" id="GAH78693.1"/>
    </source>
</evidence>
<organism evidence="1">
    <name type="scientific">marine sediment metagenome</name>
    <dbReference type="NCBI Taxonomy" id="412755"/>
    <lineage>
        <taxon>unclassified sequences</taxon>
        <taxon>metagenomes</taxon>
        <taxon>ecological metagenomes</taxon>
    </lineage>
</organism>
<gene>
    <name evidence="1" type="ORF">S03H2_57101</name>
</gene>
<protein>
    <submittedName>
        <fullName evidence="1">Uncharacterized protein</fullName>
    </submittedName>
</protein>
<reference evidence="1" key="1">
    <citation type="journal article" date="2014" name="Front. Microbiol.">
        <title>High frequency of phylogenetically diverse reductive dehalogenase-homologous genes in deep subseafloor sedimentary metagenomes.</title>
        <authorList>
            <person name="Kawai M."/>
            <person name="Futagami T."/>
            <person name="Toyoda A."/>
            <person name="Takaki Y."/>
            <person name="Nishi S."/>
            <person name="Hori S."/>
            <person name="Arai W."/>
            <person name="Tsubouchi T."/>
            <person name="Morono Y."/>
            <person name="Uchiyama I."/>
            <person name="Ito T."/>
            <person name="Fujiyama A."/>
            <person name="Inagaki F."/>
            <person name="Takami H."/>
        </authorList>
    </citation>
    <scope>NUCLEOTIDE SEQUENCE</scope>
    <source>
        <strain evidence="1">Expedition CK06-06</strain>
    </source>
</reference>
<sequence>MLNTWVLYRSLSFIKKFNFFVIKNKESIEKAQNLYIIVV</sequence>
<comment type="caution">
    <text evidence="1">The sequence shown here is derived from an EMBL/GenBank/DDBJ whole genome shotgun (WGS) entry which is preliminary data.</text>
</comment>
<dbReference type="EMBL" id="BARU01036578">
    <property type="protein sequence ID" value="GAH78693.1"/>
    <property type="molecule type" value="Genomic_DNA"/>
</dbReference>
<proteinExistence type="predicted"/>
<accession>X1K9F5</accession>